<dbReference type="Proteomes" id="UP000033679">
    <property type="component" value="Unassembled WGS sequence"/>
</dbReference>
<accession>A0A837F557</accession>
<protein>
    <recommendedName>
        <fullName evidence="3">Helix-turn-helix transcriptional regulator</fullName>
    </recommendedName>
</protein>
<evidence type="ECO:0008006" key="3">
    <source>
        <dbReference type="Google" id="ProtNLM"/>
    </source>
</evidence>
<comment type="caution">
    <text evidence="1">The sequence shown here is derived from an EMBL/GenBank/DDBJ whole genome shotgun (WGS) entry which is preliminary data.</text>
</comment>
<name>A0A837F557_9ENTR</name>
<sequence length="211" mass="24644">MDIVTIRHIEHNDNTMRCYGCMNKCVFPSFRTEQQGECNGSEFYIWPENNSFLIEGILQYFNNITVKIISQPIVVIDFNYKNINFFLTNSWLDRFKNARLILITDKKMAAIAHYWFYNDTSETIISTVIFHDDIIDDIKFKIRQSFLGKITRPSEKKAKLSANEYALFSELYKGQLPKKIAMKNATNVKNIYAMKIRIENKLGVPISRLAS</sequence>
<proteinExistence type="predicted"/>
<dbReference type="EMBL" id="JZYN01000034">
    <property type="protein sequence ID" value="KJM63442.1"/>
    <property type="molecule type" value="Genomic_DNA"/>
</dbReference>
<organism evidence="1 2">
    <name type="scientific">Enterobacter hormaechei subsp. xiangfangensis</name>
    <dbReference type="NCBI Taxonomy" id="1296536"/>
    <lineage>
        <taxon>Bacteria</taxon>
        <taxon>Pseudomonadati</taxon>
        <taxon>Pseudomonadota</taxon>
        <taxon>Gammaproteobacteria</taxon>
        <taxon>Enterobacterales</taxon>
        <taxon>Enterobacteriaceae</taxon>
        <taxon>Enterobacter</taxon>
        <taxon>Enterobacter cloacae complex</taxon>
    </lineage>
</organism>
<dbReference type="RefSeq" id="WP_023324197.1">
    <property type="nucleotide sequence ID" value="NZ_AP038761.1"/>
</dbReference>
<evidence type="ECO:0000313" key="1">
    <source>
        <dbReference type="EMBL" id="KJM63442.1"/>
    </source>
</evidence>
<dbReference type="AlphaFoldDB" id="A0A837F557"/>
<gene>
    <name evidence="1" type="ORF">SS59_21665</name>
</gene>
<reference evidence="1 2" key="1">
    <citation type="submission" date="2015-03" db="EMBL/GenBank/DDBJ databases">
        <authorList>
            <person name="McCorrison J."/>
            <person name="Sanka R."/>
            <person name="Adams M."/>
            <person name="Brinkac L."/>
            <person name="Nierman W."/>
            <person name="Sutton G."/>
            <person name="Nelson K."/>
            <person name="Kiedrowski L."/>
            <person name="Guerrero D."/>
            <person name="Bonomo R."/>
        </authorList>
    </citation>
    <scope>NUCLEOTIDE SEQUENCE [LARGE SCALE GENOMIC DNA]</scope>
    <source>
        <strain evidence="1 2">39373</strain>
    </source>
</reference>
<evidence type="ECO:0000313" key="2">
    <source>
        <dbReference type="Proteomes" id="UP000033679"/>
    </source>
</evidence>